<keyword evidence="2" id="KW-1003">Cell membrane</keyword>
<reference evidence="9 11" key="3">
    <citation type="submission" date="2017-02" db="EMBL/GenBank/DDBJ databases">
        <authorList>
            <person name="Peterson S.W."/>
        </authorList>
    </citation>
    <scope>NUCLEOTIDE SEQUENCE [LARGE SCALE GENOMIC DNA]</scope>
    <source>
        <strain evidence="9 11">ATCC 43854</strain>
    </source>
</reference>
<evidence type="ECO:0000256" key="6">
    <source>
        <dbReference type="SAM" id="Phobius"/>
    </source>
</evidence>
<reference evidence="10" key="2">
    <citation type="submission" date="2016-11" db="EMBL/GenBank/DDBJ databases">
        <authorList>
            <person name="Varghese N."/>
            <person name="Submissions S."/>
        </authorList>
    </citation>
    <scope>NUCLEOTIDE SEQUENCE [LARGE SCALE GENOMIC DNA]</scope>
    <source>
        <strain evidence="10">UWOS</strain>
    </source>
</reference>
<keyword evidence="10" id="KW-1185">Reference proteome</keyword>
<accession>A0A1T4QE78</accession>
<gene>
    <name evidence="9" type="ORF">SAMN02745108_02260</name>
    <name evidence="8" type="ORF">SAMN05720469_12024</name>
</gene>
<evidence type="ECO:0000313" key="8">
    <source>
        <dbReference type="EMBL" id="SHK84485.1"/>
    </source>
</evidence>
<dbReference type="RefSeq" id="WP_073304924.1">
    <property type="nucleotide sequence ID" value="NZ_FRAW01000020.1"/>
</dbReference>
<comment type="subcellular location">
    <subcellularLocation>
        <location evidence="1">Cell membrane</location>
        <topology evidence="1">Single-pass membrane protein</topology>
    </subcellularLocation>
</comment>
<reference evidence="8" key="1">
    <citation type="submission" date="2016-11" db="EMBL/GenBank/DDBJ databases">
        <authorList>
            <person name="Jaros S."/>
            <person name="Januszkiewicz K."/>
            <person name="Wedrychowicz H."/>
        </authorList>
    </citation>
    <scope>NUCLEOTIDE SEQUENCE [LARGE SCALE GENOMIC DNA]</scope>
    <source>
        <strain evidence="8">UWOS</strain>
    </source>
</reference>
<organism evidence="8 10">
    <name type="scientific">Fibrobacter intestinalis</name>
    <dbReference type="NCBI Taxonomy" id="28122"/>
    <lineage>
        <taxon>Bacteria</taxon>
        <taxon>Pseudomonadati</taxon>
        <taxon>Fibrobacterota</taxon>
        <taxon>Fibrobacteria</taxon>
        <taxon>Fibrobacterales</taxon>
        <taxon>Fibrobacteraceae</taxon>
        <taxon>Fibrobacter</taxon>
    </lineage>
</organism>
<evidence type="ECO:0000313" key="11">
    <source>
        <dbReference type="Proteomes" id="UP000190449"/>
    </source>
</evidence>
<dbReference type="EMBL" id="FRAW01000020">
    <property type="protein sequence ID" value="SHK84485.1"/>
    <property type="molecule type" value="Genomic_DNA"/>
</dbReference>
<dbReference type="GO" id="GO:0005886">
    <property type="term" value="C:plasma membrane"/>
    <property type="evidence" value="ECO:0007669"/>
    <property type="project" value="UniProtKB-SubCell"/>
</dbReference>
<keyword evidence="4 6" id="KW-1133">Transmembrane helix</keyword>
<keyword evidence="3 6" id="KW-0812">Transmembrane</keyword>
<evidence type="ECO:0000256" key="2">
    <source>
        <dbReference type="ARBA" id="ARBA00022475"/>
    </source>
</evidence>
<feature type="domain" description="Phage shock protein PspC N-terminal" evidence="7">
    <location>
        <begin position="2"/>
        <end position="59"/>
    </location>
</feature>
<keyword evidence="5 6" id="KW-0472">Membrane</keyword>
<proteinExistence type="predicted"/>
<evidence type="ECO:0000256" key="3">
    <source>
        <dbReference type="ARBA" id="ARBA00022692"/>
    </source>
</evidence>
<feature type="transmembrane region" description="Helical" evidence="6">
    <location>
        <begin position="33"/>
        <end position="57"/>
    </location>
</feature>
<dbReference type="Proteomes" id="UP000184275">
    <property type="component" value="Unassembled WGS sequence"/>
</dbReference>
<dbReference type="PANTHER" id="PTHR33885:SF3">
    <property type="entry name" value="PHAGE SHOCK PROTEIN C"/>
    <property type="match status" value="1"/>
</dbReference>
<protein>
    <submittedName>
        <fullName evidence="8">Phage shock protein C (PspC) family protein</fullName>
    </submittedName>
</protein>
<dbReference type="PANTHER" id="PTHR33885">
    <property type="entry name" value="PHAGE SHOCK PROTEIN C"/>
    <property type="match status" value="1"/>
</dbReference>
<name>A0A1M6VT45_9BACT</name>
<evidence type="ECO:0000256" key="4">
    <source>
        <dbReference type="ARBA" id="ARBA00022989"/>
    </source>
</evidence>
<evidence type="ECO:0000256" key="1">
    <source>
        <dbReference type="ARBA" id="ARBA00004162"/>
    </source>
</evidence>
<accession>A0A1M6VT45</accession>
<evidence type="ECO:0000259" key="7">
    <source>
        <dbReference type="Pfam" id="PF04024"/>
    </source>
</evidence>
<dbReference type="InterPro" id="IPR052027">
    <property type="entry name" value="PspC"/>
</dbReference>
<dbReference type="Pfam" id="PF04024">
    <property type="entry name" value="PspC"/>
    <property type="match status" value="1"/>
</dbReference>
<dbReference type="EMBL" id="FUWU01000046">
    <property type="protein sequence ID" value="SKA02039.1"/>
    <property type="molecule type" value="Genomic_DNA"/>
</dbReference>
<evidence type="ECO:0000256" key="5">
    <source>
        <dbReference type="ARBA" id="ARBA00023136"/>
    </source>
</evidence>
<sequence>MKKLTLSENNKKIAGVCGGIGEYFNIDPTIVRILWIAGIFLSLGTGVLAYLLCWFLIPNPD</sequence>
<dbReference type="AlphaFoldDB" id="A0A1M6VT45"/>
<evidence type="ECO:0000313" key="9">
    <source>
        <dbReference type="EMBL" id="SKA02039.1"/>
    </source>
</evidence>
<dbReference type="InterPro" id="IPR007168">
    <property type="entry name" value="Phageshock_PspC_N"/>
</dbReference>
<dbReference type="Proteomes" id="UP000190449">
    <property type="component" value="Unassembled WGS sequence"/>
</dbReference>
<evidence type="ECO:0000313" key="10">
    <source>
        <dbReference type="Proteomes" id="UP000184275"/>
    </source>
</evidence>
<dbReference type="STRING" id="28122.SAMN02745108_02260"/>